<dbReference type="Gene3D" id="1.10.418.10">
    <property type="entry name" value="Calponin-like domain"/>
    <property type="match status" value="1"/>
</dbReference>
<dbReference type="InterPro" id="IPR000557">
    <property type="entry name" value="Calponin_repeat"/>
</dbReference>
<dbReference type="Pfam" id="PF00307">
    <property type="entry name" value="CH"/>
    <property type="match status" value="1"/>
</dbReference>
<dbReference type="Pfam" id="PF00402">
    <property type="entry name" value="Calponin"/>
    <property type="match status" value="1"/>
</dbReference>
<evidence type="ECO:0000256" key="1">
    <source>
        <dbReference type="ARBA" id="ARBA00009631"/>
    </source>
</evidence>
<dbReference type="RefSeq" id="XP_014677110.1">
    <property type="nucleotide sequence ID" value="XM_014821624.1"/>
</dbReference>
<comment type="similarity">
    <text evidence="1 2">Belongs to the calponin family.</text>
</comment>
<dbReference type="InterPro" id="IPR050606">
    <property type="entry name" value="Calponin-like"/>
</dbReference>
<dbReference type="InterPro" id="IPR001715">
    <property type="entry name" value="CH_dom"/>
</dbReference>
<dbReference type="SUPFAM" id="SSF47576">
    <property type="entry name" value="Calponin-homology domain, CH-domain"/>
    <property type="match status" value="1"/>
</dbReference>
<reference evidence="5" key="1">
    <citation type="submission" date="2025-08" db="UniProtKB">
        <authorList>
            <consortium name="RefSeq"/>
        </authorList>
    </citation>
    <scope>IDENTIFICATION</scope>
</reference>
<dbReference type="PROSITE" id="PS51122">
    <property type="entry name" value="CALPONIN_2"/>
    <property type="match status" value="1"/>
</dbReference>
<keyword evidence="4" id="KW-1185">Reference proteome</keyword>
<dbReference type="InterPro" id="IPR003096">
    <property type="entry name" value="SM22_calponin"/>
</dbReference>
<dbReference type="PROSITE" id="PS01052">
    <property type="entry name" value="CALPONIN_1"/>
    <property type="match status" value="1"/>
</dbReference>
<accession>A0ABM1EY39</accession>
<dbReference type="PROSITE" id="PS50021">
    <property type="entry name" value="CH"/>
    <property type="match status" value="1"/>
</dbReference>
<dbReference type="SMART" id="SM00033">
    <property type="entry name" value="CH"/>
    <property type="match status" value="1"/>
</dbReference>
<feature type="domain" description="Calponin-homology (CH)" evidence="3">
    <location>
        <begin position="24"/>
        <end position="137"/>
    </location>
</feature>
<sequence length="194" mass="21476">MANKGPTYGLSRACQLKTNAKFDMNLAKEALTWIEEVTGRNLESPRGDFKDQYDVQEALKDGQALCELMNIIFPGSIKKVNTSKLAFKQRENIEMFVMACQRNGMKDVDTFATDDLYEGKSMYTVINCIHQLGSLARKAGFDGNTIGVKLADANKREFTEEQLIASKQIISLQYGSNKGASQAGMTAPGTSRHM</sequence>
<evidence type="ECO:0000259" key="3">
    <source>
        <dbReference type="PROSITE" id="PS50021"/>
    </source>
</evidence>
<dbReference type="GeneID" id="106816978"/>
<dbReference type="Proteomes" id="UP000695022">
    <property type="component" value="Unplaced"/>
</dbReference>
<evidence type="ECO:0000256" key="2">
    <source>
        <dbReference type="RuleBase" id="RU361224"/>
    </source>
</evidence>
<protein>
    <recommendedName>
        <fullName evidence="2">Transgelin</fullName>
    </recommendedName>
</protein>
<organism evidence="4 5">
    <name type="scientific">Priapulus caudatus</name>
    <name type="common">Priapulid worm</name>
    <dbReference type="NCBI Taxonomy" id="37621"/>
    <lineage>
        <taxon>Eukaryota</taxon>
        <taxon>Metazoa</taxon>
        <taxon>Ecdysozoa</taxon>
        <taxon>Scalidophora</taxon>
        <taxon>Priapulida</taxon>
        <taxon>Priapulimorpha</taxon>
        <taxon>Priapulimorphida</taxon>
        <taxon>Priapulidae</taxon>
        <taxon>Priapulus</taxon>
    </lineage>
</organism>
<name>A0ABM1EY39_PRICU</name>
<evidence type="ECO:0000313" key="4">
    <source>
        <dbReference type="Proteomes" id="UP000695022"/>
    </source>
</evidence>
<dbReference type="PANTHER" id="PTHR47385">
    <property type="entry name" value="CALPONIN"/>
    <property type="match status" value="1"/>
</dbReference>
<proteinExistence type="inferred from homology"/>
<evidence type="ECO:0000313" key="5">
    <source>
        <dbReference type="RefSeq" id="XP_014677110.1"/>
    </source>
</evidence>
<gene>
    <name evidence="5" type="primary">LOC106816978</name>
</gene>
<dbReference type="InterPro" id="IPR036872">
    <property type="entry name" value="CH_dom_sf"/>
</dbReference>
<dbReference type="PANTHER" id="PTHR47385:SF5">
    <property type="entry name" value="TRANSGELIN"/>
    <property type="match status" value="1"/>
</dbReference>
<dbReference type="PRINTS" id="PR00888">
    <property type="entry name" value="SM22CALPONIN"/>
</dbReference>